<gene>
    <name evidence="2" type="ORF">D9619_000889</name>
</gene>
<keyword evidence="3" id="KW-1185">Reference proteome</keyword>
<feature type="compositionally biased region" description="Basic and acidic residues" evidence="1">
    <location>
        <begin position="170"/>
        <end position="184"/>
    </location>
</feature>
<evidence type="ECO:0000313" key="3">
    <source>
        <dbReference type="Proteomes" id="UP000567179"/>
    </source>
</evidence>
<dbReference type="Proteomes" id="UP000567179">
    <property type="component" value="Unassembled WGS sequence"/>
</dbReference>
<feature type="region of interest" description="Disordered" evidence="1">
    <location>
        <begin position="139"/>
        <end position="198"/>
    </location>
</feature>
<organism evidence="2 3">
    <name type="scientific">Psilocybe cf. subviscida</name>
    <dbReference type="NCBI Taxonomy" id="2480587"/>
    <lineage>
        <taxon>Eukaryota</taxon>
        <taxon>Fungi</taxon>
        <taxon>Dikarya</taxon>
        <taxon>Basidiomycota</taxon>
        <taxon>Agaricomycotina</taxon>
        <taxon>Agaricomycetes</taxon>
        <taxon>Agaricomycetidae</taxon>
        <taxon>Agaricales</taxon>
        <taxon>Agaricineae</taxon>
        <taxon>Strophariaceae</taxon>
        <taxon>Psilocybe</taxon>
    </lineage>
</organism>
<evidence type="ECO:0000313" key="2">
    <source>
        <dbReference type="EMBL" id="KAF5322883.1"/>
    </source>
</evidence>
<dbReference type="AlphaFoldDB" id="A0A8H5BI18"/>
<evidence type="ECO:0000256" key="1">
    <source>
        <dbReference type="SAM" id="MobiDB-lite"/>
    </source>
</evidence>
<sequence length="198" mass="20640">MDPDPATVKFAQALPFVLLPASSQLAALHTARARVNVPAACSRCGADATFQRTRITRSKQPRSSQATRMVSTSCIACNGVVSTPFQSGTIPSSSRKPIALAVTPSQLVAQASSSEVNVAPLPVSHQVNLAPKSASPAAVVRVNGPAPPPAKLGPSSSKNKKKSGLQQMLERNREKEKHKAKAADAKQPSGLSAFLSNL</sequence>
<name>A0A8H5BI18_9AGAR</name>
<accession>A0A8H5BI18</accession>
<dbReference type="EMBL" id="JAACJJ010000028">
    <property type="protein sequence ID" value="KAF5322883.1"/>
    <property type="molecule type" value="Genomic_DNA"/>
</dbReference>
<reference evidence="2 3" key="1">
    <citation type="journal article" date="2020" name="ISME J.">
        <title>Uncovering the hidden diversity of litter-decomposition mechanisms in mushroom-forming fungi.</title>
        <authorList>
            <person name="Floudas D."/>
            <person name="Bentzer J."/>
            <person name="Ahren D."/>
            <person name="Johansson T."/>
            <person name="Persson P."/>
            <person name="Tunlid A."/>
        </authorList>
    </citation>
    <scope>NUCLEOTIDE SEQUENCE [LARGE SCALE GENOMIC DNA]</scope>
    <source>
        <strain evidence="2 3">CBS 101986</strain>
    </source>
</reference>
<proteinExistence type="predicted"/>
<protein>
    <submittedName>
        <fullName evidence="2">Uncharacterized protein</fullName>
    </submittedName>
</protein>
<comment type="caution">
    <text evidence="2">The sequence shown here is derived from an EMBL/GenBank/DDBJ whole genome shotgun (WGS) entry which is preliminary data.</text>
</comment>